<evidence type="ECO:0000256" key="1">
    <source>
        <dbReference type="SAM" id="MobiDB-lite"/>
    </source>
</evidence>
<feature type="compositionally biased region" description="Low complexity" evidence="1">
    <location>
        <begin position="35"/>
        <end position="45"/>
    </location>
</feature>
<comment type="caution">
    <text evidence="3">The sequence shown here is derived from an EMBL/GenBank/DDBJ whole genome shotgun (WGS) entry which is preliminary data.</text>
</comment>
<feature type="region of interest" description="Disordered" evidence="1">
    <location>
        <begin position="910"/>
        <end position="956"/>
    </location>
</feature>
<feature type="non-terminal residue" evidence="3">
    <location>
        <position position="1"/>
    </location>
</feature>
<accession>A0A9P6FST5</accession>
<feature type="region of interest" description="Disordered" evidence="1">
    <location>
        <begin position="1"/>
        <end position="45"/>
    </location>
</feature>
<reference evidence="3" key="1">
    <citation type="journal article" date="2020" name="Fungal Divers.">
        <title>Resolving the Mortierellaceae phylogeny through synthesis of multi-gene phylogenetics and phylogenomics.</title>
        <authorList>
            <person name="Vandepol N."/>
            <person name="Liber J."/>
            <person name="Desiro A."/>
            <person name="Na H."/>
            <person name="Kennedy M."/>
            <person name="Barry K."/>
            <person name="Grigoriev I.V."/>
            <person name="Miller A.N."/>
            <person name="O'Donnell K."/>
            <person name="Stajich J.E."/>
            <person name="Bonito G."/>
        </authorList>
    </citation>
    <scope>NUCLEOTIDE SEQUENCE</scope>
    <source>
        <strain evidence="3">KOD1015</strain>
    </source>
</reference>
<keyword evidence="4" id="KW-1185">Reference proteome</keyword>
<dbReference type="AlphaFoldDB" id="A0A9P6FST5"/>
<feature type="transmembrane region" description="Helical" evidence="2">
    <location>
        <begin position="843"/>
        <end position="861"/>
    </location>
</feature>
<organism evidence="3 4">
    <name type="scientific">Lunasporangiospora selenospora</name>
    <dbReference type="NCBI Taxonomy" id="979761"/>
    <lineage>
        <taxon>Eukaryota</taxon>
        <taxon>Fungi</taxon>
        <taxon>Fungi incertae sedis</taxon>
        <taxon>Mucoromycota</taxon>
        <taxon>Mortierellomycotina</taxon>
        <taxon>Mortierellomycetes</taxon>
        <taxon>Mortierellales</taxon>
        <taxon>Mortierellaceae</taxon>
        <taxon>Lunasporangiospora</taxon>
    </lineage>
</organism>
<dbReference type="EMBL" id="JAABOA010001984">
    <property type="protein sequence ID" value="KAF9580561.1"/>
    <property type="molecule type" value="Genomic_DNA"/>
</dbReference>
<feature type="compositionally biased region" description="Basic and acidic residues" evidence="1">
    <location>
        <begin position="913"/>
        <end position="923"/>
    </location>
</feature>
<proteinExistence type="predicted"/>
<evidence type="ECO:0000313" key="3">
    <source>
        <dbReference type="EMBL" id="KAF9580561.1"/>
    </source>
</evidence>
<dbReference type="Proteomes" id="UP000780801">
    <property type="component" value="Unassembled WGS sequence"/>
</dbReference>
<sequence length="1036" mass="116557">MGPNDTIIDIDQQKEDVEANNSRLSVEKGFKEPQSGSGTSAASTSCNANIECNNEDHGKGYQETSNEGLIRHKDGINSEKVGQSSPFEYRPAPFSTLEEYRIKMREDIDTGQAVKDSVDLMDEIVIMGYGWRVPDALHFMAFALDCILNQELLPRKFINVFHNKDDSNGNPEEKKQPALIINCVISAAGSHMATISTIESAAHLDWWELDLDSSTSPAKYPCPASTSAAHAFIGCIEQSPAPDFVLSLSWDGSQIALLRSNLSESTTADDSFPKNEQSAFRCYEPGQLAISSKSQNRSHQLPLDLPISTRHRNCDELKEFKGEIIFATSSKEKWDESTERLIASDGKVVMIYNTSGVWQLLHSIQLSGVASSLNATISTKGTSGGGVGGLIYLSLIPESRNYFELIHSDARNLARIGSIQTQYQWFFGNSPTDIFSFQGIQKNGSLGSTVFTQRAGSVVSVSYLSDILTGSIGLSDTTCRGNECSFKFQEIQAIGEHAALDLFRKSHESKIEGPHISNIDTLMNMADSKKDNDKVQLGNIYLRYLGNIINSPLPDCADLSAMSSICQNYEYNIGLMKRLFGLVLQHGKPYSWVPLLKYPTGSNPIGILLEYTRTNPEVSELVKLMTEYCIDRAMATQDITYAMFLCENMDDLASQYPDLALRVTRTFAFLKCSDRHSVLQHARVIQHPSLSSLWSQKEVSLDRCRNPILQLQSYESSRTNRALETFTEEIFVVPFSLLWTFIPDRKAKHQEYCRIDPAVTQSVFKNIFYLTRFHINPFRHVYIRTNDYNLTILDNPAIEALIQYKWNTIGFKAWLLRFTAQCIYYILIVTAAAIQIYDSESELQFGVFIAIISFSGVFLWLEFLQWKDYLKASAPMKKTKKKQKPLLKVFKAIKIITEPFRKLSVVLSGGSSSEDKEKETSDQKEEELNEQVDGGDEQADDDEDDTQDGPSVRGGGPFFFRSQYDLLDFFIYSMTFGTSLHHIIVNGGEKRNSSDLSFCIIFVFLHMLSELRVSEIVCKYVTIVFDILNEIKVFFM</sequence>
<feature type="compositionally biased region" description="Acidic residues" evidence="1">
    <location>
        <begin position="924"/>
        <end position="947"/>
    </location>
</feature>
<keyword evidence="2" id="KW-1133">Transmembrane helix</keyword>
<evidence type="ECO:0000256" key="2">
    <source>
        <dbReference type="SAM" id="Phobius"/>
    </source>
</evidence>
<evidence type="ECO:0000313" key="4">
    <source>
        <dbReference type="Proteomes" id="UP000780801"/>
    </source>
</evidence>
<feature type="transmembrane region" description="Helical" evidence="2">
    <location>
        <begin position="814"/>
        <end position="837"/>
    </location>
</feature>
<gene>
    <name evidence="3" type="ORF">BGW38_002732</name>
</gene>
<protein>
    <submittedName>
        <fullName evidence="3">Uncharacterized protein</fullName>
    </submittedName>
</protein>
<name>A0A9P6FST5_9FUNG</name>
<keyword evidence="2" id="KW-0472">Membrane</keyword>
<keyword evidence="2" id="KW-0812">Transmembrane</keyword>